<evidence type="ECO:0000256" key="15">
    <source>
        <dbReference type="NCBIfam" id="TIGR00593"/>
    </source>
</evidence>
<evidence type="ECO:0000259" key="17">
    <source>
        <dbReference type="SMART" id="SM00474"/>
    </source>
</evidence>
<dbReference type="NCBIfam" id="NF004397">
    <property type="entry name" value="PRK05755.1"/>
    <property type="match status" value="1"/>
</dbReference>
<keyword evidence="6 16" id="KW-0235">DNA replication</keyword>
<dbReference type="SMART" id="SM00474">
    <property type="entry name" value="35EXOc"/>
    <property type="match status" value="1"/>
</dbReference>
<dbReference type="PRINTS" id="PR00868">
    <property type="entry name" value="DNAPOLI"/>
</dbReference>
<evidence type="ECO:0000256" key="5">
    <source>
        <dbReference type="ARBA" id="ARBA00022695"/>
    </source>
</evidence>
<evidence type="ECO:0000256" key="14">
    <source>
        <dbReference type="ARBA" id="ARBA00049244"/>
    </source>
</evidence>
<dbReference type="InterPro" id="IPR036397">
    <property type="entry name" value="RNaseH_sf"/>
</dbReference>
<name>A0A2A4X180_UNCAE</name>
<evidence type="ECO:0000313" key="20">
    <source>
        <dbReference type="EMBL" id="PCI76081.1"/>
    </source>
</evidence>
<evidence type="ECO:0000256" key="8">
    <source>
        <dbReference type="ARBA" id="ARBA00022763"/>
    </source>
</evidence>
<dbReference type="FunFam" id="1.20.1060.10:FF:000001">
    <property type="entry name" value="DNA polymerase I"/>
    <property type="match status" value="1"/>
</dbReference>
<dbReference type="InterPro" id="IPR012337">
    <property type="entry name" value="RNaseH-like_sf"/>
</dbReference>
<dbReference type="GO" id="GO:0006302">
    <property type="term" value="P:double-strand break repair"/>
    <property type="evidence" value="ECO:0007669"/>
    <property type="project" value="TreeGrafter"/>
</dbReference>
<dbReference type="GO" id="GO:0008409">
    <property type="term" value="F:5'-3' exonuclease activity"/>
    <property type="evidence" value="ECO:0007669"/>
    <property type="project" value="UniProtKB-UniRule"/>
</dbReference>
<dbReference type="Gene3D" id="3.40.50.1010">
    <property type="entry name" value="5'-nuclease"/>
    <property type="match status" value="1"/>
</dbReference>
<dbReference type="FunFam" id="1.10.150.20:FF:000002">
    <property type="entry name" value="DNA polymerase I"/>
    <property type="match status" value="1"/>
</dbReference>
<comment type="caution">
    <text evidence="20">The sequence shown here is derived from an EMBL/GenBank/DDBJ whole genome shotgun (WGS) entry which is preliminary data.</text>
</comment>
<dbReference type="SUPFAM" id="SSF56672">
    <property type="entry name" value="DNA/RNA polymerases"/>
    <property type="match status" value="1"/>
</dbReference>
<keyword evidence="13 16" id="KW-0234">DNA repair</keyword>
<dbReference type="GO" id="GO:0003887">
    <property type="term" value="F:DNA-directed DNA polymerase activity"/>
    <property type="evidence" value="ECO:0007669"/>
    <property type="project" value="UniProtKB-UniRule"/>
</dbReference>
<dbReference type="InterPro" id="IPR029060">
    <property type="entry name" value="PIN-like_dom_sf"/>
</dbReference>
<dbReference type="InterPro" id="IPR002298">
    <property type="entry name" value="DNA_polymerase_A"/>
</dbReference>
<sequence>MKKIYLIDAFSILFRAYYAISNMTNKEGFPTGAIFGFIRILEKFFSEFSPEHLCVVFDGPNNKAKRLEIYADYKKNRSAMPEDLYLQLIRVLDYCNFSGLPLLQEPDVEADDVIGSITKWMEAEGWEVVVISADKDLCQLVSDKTKMLHIHKENKIIDREEVKNMFGVNPEQIVDYLAIAGDSSDNIPGIPGFGPKTSVALLQEWGSVNNLLDSLDSVKNPRWREKIEENRDKLLLSQKLASLHLDVSFPKNIDFFKRSAPDNEKLASLFKDMNFSSLLKKLGENSTLPAKVEENLDYNTVETEQDLQELIALLNSSTEIAFDTETTGLDRLSCQIVGISFSTVEQQAFYIPFNGALNSDHIIKNLKPIFANKDKTFIAHNLKFDMHVLATSGIALHGNLFDTLIAAHLVEGTTTGLSLDTLTLNYYSILKKPITELIGSGKKQISMMDAPIKEVSTYSCADVDFTLRLKNKFLPMLEQQSLSSTFYTLEMPLIPVLFDMERAGVLINTPHLSSMSVVFAGSLSKLEKAIFTSTNSEFNIKSPKQLAEVLFDTMQIKPPGGKKTTKADVLEKLKARHPFIKDILEYRTLEKLRSTYVDALPTQVNKNTGRIHCNFSQVSTATGRLACQNPNLQNIPIRSKEGKKIREAFTAQKGSLLLSADYSQIELRLLAHFSNDTTLTTSFIQGEDIHIVTAAKVFHVSQEEVTSQMRSSAKAVNFGILYGQSAFGLASSLDISPKEAQEFIRNYFTTYPQIKTYLQECKDIAKQTGVATTLFGRKRPLKDINASNGMVRSAAERLAVNTPIQGSQADIIKIAMIQIQNELKKSFNSFMTLQIHDELLFEVHESEIETLTAMVKEKMEGVVQLKVPLPVNILVGKNWAQC</sequence>
<dbReference type="CDD" id="cd09859">
    <property type="entry name" value="PIN_53EXO"/>
    <property type="match status" value="1"/>
</dbReference>
<dbReference type="PROSITE" id="PS00447">
    <property type="entry name" value="DNA_POLYMERASE_A"/>
    <property type="match status" value="1"/>
</dbReference>
<dbReference type="Gene3D" id="1.10.150.20">
    <property type="entry name" value="5' to 3' exonuclease, C-terminal subdomain"/>
    <property type="match status" value="2"/>
</dbReference>
<evidence type="ECO:0000256" key="6">
    <source>
        <dbReference type="ARBA" id="ARBA00022705"/>
    </source>
</evidence>
<dbReference type="SMART" id="SM00475">
    <property type="entry name" value="53EXOc"/>
    <property type="match status" value="1"/>
</dbReference>
<dbReference type="SMART" id="SM00279">
    <property type="entry name" value="HhH2"/>
    <property type="match status" value="1"/>
</dbReference>
<feature type="domain" description="3'-5' exonuclease" evidence="17">
    <location>
        <begin position="298"/>
        <end position="478"/>
    </location>
</feature>
<dbReference type="SUPFAM" id="SSF53098">
    <property type="entry name" value="Ribonuclease H-like"/>
    <property type="match status" value="1"/>
</dbReference>
<dbReference type="CDD" id="cd06139">
    <property type="entry name" value="DNA_polA_I_Ecoli_like_exo"/>
    <property type="match status" value="1"/>
</dbReference>
<dbReference type="EMBL" id="NVUK01000034">
    <property type="protein sequence ID" value="PCI76081.1"/>
    <property type="molecule type" value="Genomic_DNA"/>
</dbReference>
<evidence type="ECO:0000256" key="3">
    <source>
        <dbReference type="ARBA" id="ARBA00020311"/>
    </source>
</evidence>
<keyword evidence="12 16" id="KW-0238">DNA-binding</keyword>
<dbReference type="SUPFAM" id="SSF88723">
    <property type="entry name" value="PIN domain-like"/>
    <property type="match status" value="1"/>
</dbReference>
<evidence type="ECO:0000256" key="13">
    <source>
        <dbReference type="ARBA" id="ARBA00023204"/>
    </source>
</evidence>
<evidence type="ECO:0000256" key="2">
    <source>
        <dbReference type="ARBA" id="ARBA00012417"/>
    </source>
</evidence>
<comment type="function">
    <text evidence="16">In addition to polymerase activity, this DNA polymerase exhibits 3'-5' and 5'-3' exonuclease activity.</text>
</comment>
<gene>
    <name evidence="16" type="primary">polA</name>
    <name evidence="20" type="ORF">COB21_04845</name>
</gene>
<dbReference type="Gene3D" id="1.20.1060.10">
    <property type="entry name" value="Taq DNA Polymerase, Chain T, domain 4"/>
    <property type="match status" value="1"/>
</dbReference>
<dbReference type="InterPro" id="IPR020046">
    <property type="entry name" value="5-3_exonucl_a-hlix_arch_N"/>
</dbReference>
<dbReference type="Proteomes" id="UP000218775">
    <property type="component" value="Unassembled WGS sequence"/>
</dbReference>
<dbReference type="InterPro" id="IPR020045">
    <property type="entry name" value="DNA_polI_H3TH"/>
</dbReference>
<keyword evidence="9 16" id="KW-0378">Hydrolase</keyword>
<evidence type="ECO:0000313" key="21">
    <source>
        <dbReference type="Proteomes" id="UP000218775"/>
    </source>
</evidence>
<keyword evidence="7" id="KW-0540">Nuclease</keyword>
<dbReference type="Pfam" id="PF01367">
    <property type="entry name" value="5_3_exonuc"/>
    <property type="match status" value="1"/>
</dbReference>
<evidence type="ECO:0000256" key="11">
    <source>
        <dbReference type="ARBA" id="ARBA00022932"/>
    </source>
</evidence>
<dbReference type="Pfam" id="PF00476">
    <property type="entry name" value="DNA_pol_A"/>
    <property type="match status" value="1"/>
</dbReference>
<dbReference type="InterPro" id="IPR001098">
    <property type="entry name" value="DNA-dir_DNA_pol_A_palm_dom"/>
</dbReference>
<feature type="domain" description="5'-3' exonuclease" evidence="18">
    <location>
        <begin position="2"/>
        <end position="259"/>
    </location>
</feature>
<dbReference type="EC" id="2.7.7.7" evidence="2 15"/>
<dbReference type="NCBIfam" id="TIGR00593">
    <property type="entry name" value="pola"/>
    <property type="match status" value="1"/>
</dbReference>
<keyword evidence="4 16" id="KW-0808">Transferase</keyword>
<dbReference type="Pfam" id="PF02739">
    <property type="entry name" value="5_3_exonuc_N"/>
    <property type="match status" value="1"/>
</dbReference>
<dbReference type="CDD" id="cd09898">
    <property type="entry name" value="H3TH_53EXO"/>
    <property type="match status" value="1"/>
</dbReference>
<dbReference type="InterPro" id="IPR008918">
    <property type="entry name" value="HhH2"/>
</dbReference>
<evidence type="ECO:0000256" key="12">
    <source>
        <dbReference type="ARBA" id="ARBA00023125"/>
    </source>
</evidence>
<evidence type="ECO:0000256" key="9">
    <source>
        <dbReference type="ARBA" id="ARBA00022801"/>
    </source>
</evidence>
<dbReference type="InterPro" id="IPR036279">
    <property type="entry name" value="5-3_exonuclease_C_sf"/>
</dbReference>
<dbReference type="SMART" id="SM00482">
    <property type="entry name" value="POLAc"/>
    <property type="match status" value="1"/>
</dbReference>
<evidence type="ECO:0000256" key="7">
    <source>
        <dbReference type="ARBA" id="ARBA00022722"/>
    </source>
</evidence>
<keyword evidence="8 16" id="KW-0227">DNA damage</keyword>
<dbReference type="GO" id="GO:0006261">
    <property type="term" value="P:DNA-templated DNA replication"/>
    <property type="evidence" value="ECO:0007669"/>
    <property type="project" value="UniProtKB-UniRule"/>
</dbReference>
<proteinExistence type="inferred from homology"/>
<dbReference type="SUPFAM" id="SSF47807">
    <property type="entry name" value="5' to 3' exonuclease, C-terminal subdomain"/>
    <property type="match status" value="1"/>
</dbReference>
<dbReference type="Pfam" id="PF01612">
    <property type="entry name" value="DNA_pol_A_exo1"/>
    <property type="match status" value="1"/>
</dbReference>
<keyword evidence="11 16" id="KW-0239">DNA-directed DNA polymerase</keyword>
<dbReference type="GO" id="GO:0003677">
    <property type="term" value="F:DNA binding"/>
    <property type="evidence" value="ECO:0007669"/>
    <property type="project" value="UniProtKB-UniRule"/>
</dbReference>
<protein>
    <recommendedName>
        <fullName evidence="3 15">DNA polymerase I</fullName>
        <ecNumber evidence="2 15">2.7.7.7</ecNumber>
    </recommendedName>
</protein>
<evidence type="ECO:0000259" key="19">
    <source>
        <dbReference type="SMART" id="SM00482"/>
    </source>
</evidence>
<accession>A0A2A4X180</accession>
<feature type="domain" description="DNA-directed DNA polymerase family A palm" evidence="19">
    <location>
        <begin position="642"/>
        <end position="847"/>
    </location>
</feature>
<dbReference type="GO" id="GO:0008408">
    <property type="term" value="F:3'-5' exonuclease activity"/>
    <property type="evidence" value="ECO:0007669"/>
    <property type="project" value="UniProtKB-UniRule"/>
</dbReference>
<dbReference type="Gene3D" id="3.30.70.370">
    <property type="match status" value="1"/>
</dbReference>
<dbReference type="FunFam" id="1.10.150.20:FF:000003">
    <property type="entry name" value="DNA polymerase I"/>
    <property type="match status" value="1"/>
</dbReference>
<evidence type="ECO:0000256" key="10">
    <source>
        <dbReference type="ARBA" id="ARBA00022839"/>
    </source>
</evidence>
<comment type="similarity">
    <text evidence="1 16">Belongs to the DNA polymerase type-A family.</text>
</comment>
<reference evidence="21" key="1">
    <citation type="submission" date="2017-08" db="EMBL/GenBank/DDBJ databases">
        <title>A dynamic microbial community with high functional redundancy inhabits the cold, oxic subseafloor aquifer.</title>
        <authorList>
            <person name="Tully B.J."/>
            <person name="Wheat C.G."/>
            <person name="Glazer B.T."/>
            <person name="Huber J.A."/>
        </authorList>
    </citation>
    <scope>NUCLEOTIDE SEQUENCE [LARGE SCALE GENOMIC DNA]</scope>
</reference>
<dbReference type="InterPro" id="IPR043502">
    <property type="entry name" value="DNA/RNA_pol_sf"/>
</dbReference>
<evidence type="ECO:0000259" key="18">
    <source>
        <dbReference type="SMART" id="SM00475"/>
    </source>
</evidence>
<evidence type="ECO:0000256" key="16">
    <source>
        <dbReference type="RuleBase" id="RU004460"/>
    </source>
</evidence>
<dbReference type="PANTHER" id="PTHR10133">
    <property type="entry name" value="DNA POLYMERASE I"/>
    <property type="match status" value="1"/>
</dbReference>
<dbReference type="CDD" id="cd08637">
    <property type="entry name" value="DNA_pol_A_pol_I_C"/>
    <property type="match status" value="1"/>
</dbReference>
<dbReference type="InterPro" id="IPR018320">
    <property type="entry name" value="DNA_polymerase_1"/>
</dbReference>
<organism evidence="20 21">
    <name type="scientific">Aerophobetes bacterium</name>
    <dbReference type="NCBI Taxonomy" id="2030807"/>
    <lineage>
        <taxon>Bacteria</taxon>
        <taxon>Candidatus Aerophobota</taxon>
    </lineage>
</organism>
<keyword evidence="10 16" id="KW-0269">Exonuclease</keyword>
<dbReference type="InterPro" id="IPR002562">
    <property type="entry name" value="3'-5'_exonuclease_dom"/>
</dbReference>
<keyword evidence="5 16" id="KW-0548">Nucleotidyltransferase</keyword>
<dbReference type="AlphaFoldDB" id="A0A2A4X180"/>
<dbReference type="InterPro" id="IPR019760">
    <property type="entry name" value="DNA-dir_DNA_pol_A_CS"/>
</dbReference>
<dbReference type="PANTHER" id="PTHR10133:SF27">
    <property type="entry name" value="DNA POLYMERASE NU"/>
    <property type="match status" value="1"/>
</dbReference>
<evidence type="ECO:0000256" key="4">
    <source>
        <dbReference type="ARBA" id="ARBA00022679"/>
    </source>
</evidence>
<dbReference type="Gene3D" id="3.30.420.10">
    <property type="entry name" value="Ribonuclease H-like superfamily/Ribonuclease H"/>
    <property type="match status" value="1"/>
</dbReference>
<evidence type="ECO:0000256" key="1">
    <source>
        <dbReference type="ARBA" id="ARBA00007705"/>
    </source>
</evidence>
<comment type="catalytic activity">
    <reaction evidence="14 16">
        <text>DNA(n) + a 2'-deoxyribonucleoside 5'-triphosphate = DNA(n+1) + diphosphate</text>
        <dbReference type="Rhea" id="RHEA:22508"/>
        <dbReference type="Rhea" id="RHEA-COMP:17339"/>
        <dbReference type="Rhea" id="RHEA-COMP:17340"/>
        <dbReference type="ChEBI" id="CHEBI:33019"/>
        <dbReference type="ChEBI" id="CHEBI:61560"/>
        <dbReference type="ChEBI" id="CHEBI:173112"/>
        <dbReference type="EC" id="2.7.7.7"/>
    </reaction>
</comment>
<dbReference type="InterPro" id="IPR002421">
    <property type="entry name" value="5-3_exonuclease"/>
</dbReference>